<proteinExistence type="predicted"/>
<accession>A0A1I2G7U0</accession>
<sequence>MKLDEWVAIHVGNSALDPASVRGFLQTAPQYHAWGLTHQIEPTGLTQLAAADLVTYYLRMYLIGRHKTLRACFRETQAFARQDSQVAHYLLIFSLDQMRQALLGLEWYELLPRLVGAQERILALVPSVDSLPQPGLVDVLIEYYELSSRNHEKEV</sequence>
<evidence type="ECO:0000313" key="1">
    <source>
        <dbReference type="EMBL" id="SFF12681.1"/>
    </source>
</evidence>
<dbReference type="Proteomes" id="UP000198598">
    <property type="component" value="Unassembled WGS sequence"/>
</dbReference>
<evidence type="ECO:0000313" key="2">
    <source>
        <dbReference type="Proteomes" id="UP000198598"/>
    </source>
</evidence>
<organism evidence="1 2">
    <name type="scientific">Spirosoma endophyticum</name>
    <dbReference type="NCBI Taxonomy" id="662367"/>
    <lineage>
        <taxon>Bacteria</taxon>
        <taxon>Pseudomonadati</taxon>
        <taxon>Bacteroidota</taxon>
        <taxon>Cytophagia</taxon>
        <taxon>Cytophagales</taxon>
        <taxon>Cytophagaceae</taxon>
        <taxon>Spirosoma</taxon>
    </lineage>
</organism>
<keyword evidence="2" id="KW-1185">Reference proteome</keyword>
<name>A0A1I2G7U0_9BACT</name>
<protein>
    <submittedName>
        <fullName evidence="1">Uncharacterized protein</fullName>
    </submittedName>
</protein>
<dbReference type="OrthoDB" id="971032at2"/>
<dbReference type="EMBL" id="FOLQ01000030">
    <property type="protein sequence ID" value="SFF12681.1"/>
    <property type="molecule type" value="Genomic_DNA"/>
</dbReference>
<gene>
    <name evidence="1" type="ORF">SAMN05216167_1303</name>
</gene>
<reference evidence="1 2" key="1">
    <citation type="submission" date="2016-10" db="EMBL/GenBank/DDBJ databases">
        <authorList>
            <person name="de Groot N.N."/>
        </authorList>
    </citation>
    <scope>NUCLEOTIDE SEQUENCE [LARGE SCALE GENOMIC DNA]</scope>
    <source>
        <strain evidence="1 2">DSM 26130</strain>
    </source>
</reference>
<dbReference type="AlphaFoldDB" id="A0A1I2G7U0"/>
<dbReference type="RefSeq" id="WP_093834150.1">
    <property type="nucleotide sequence ID" value="NZ_FOLQ01000030.1"/>
</dbReference>